<keyword evidence="8" id="KW-0804">Transcription</keyword>
<dbReference type="GO" id="GO:0000118">
    <property type="term" value="C:histone deacetylase complex"/>
    <property type="evidence" value="ECO:0007669"/>
    <property type="project" value="TreeGrafter"/>
</dbReference>
<dbReference type="InterPro" id="IPR000286">
    <property type="entry name" value="HDACs"/>
</dbReference>
<dbReference type="Pfam" id="PF00850">
    <property type="entry name" value="Hist_deacetyl"/>
    <property type="match status" value="1"/>
</dbReference>
<dbReference type="GO" id="GO:0141221">
    <property type="term" value="F:histone deacetylase activity, hydrolytic mechanism"/>
    <property type="evidence" value="ECO:0007669"/>
    <property type="project" value="UniProtKB-EC"/>
</dbReference>
<dbReference type="InterPro" id="IPR023801">
    <property type="entry name" value="His_deacetylse_dom"/>
</dbReference>
<evidence type="ECO:0000256" key="4">
    <source>
        <dbReference type="ARBA" id="ARBA00022491"/>
    </source>
</evidence>
<name>I2FZ69_USTHO</name>
<dbReference type="AlphaFoldDB" id="I2FZ69"/>
<keyword evidence="7" id="KW-0805">Transcription regulation</keyword>
<evidence type="ECO:0000256" key="2">
    <source>
        <dbReference type="ARBA" id="ARBA00007738"/>
    </source>
</evidence>
<comment type="subcellular location">
    <subcellularLocation>
        <location evidence="1">Nucleus</location>
    </subcellularLocation>
</comment>
<evidence type="ECO:0000256" key="8">
    <source>
        <dbReference type="ARBA" id="ARBA00023163"/>
    </source>
</evidence>
<dbReference type="eggNOG" id="KOG1343">
    <property type="taxonomic scope" value="Eukaryota"/>
</dbReference>
<dbReference type="HOGENOM" id="CLU_007727_4_0_1"/>
<evidence type="ECO:0000259" key="12">
    <source>
        <dbReference type="Pfam" id="PF09757"/>
    </source>
</evidence>
<evidence type="ECO:0000256" key="7">
    <source>
        <dbReference type="ARBA" id="ARBA00023015"/>
    </source>
</evidence>
<keyword evidence="14" id="KW-1185">Reference proteome</keyword>
<sequence>MAEPSRRTPIASRADPIVLLDDDDDVDMVAAAPQASTHAHMLSPSGSLTNLTPAVSVSTSSNGSDHHSNGAPLNGRGISKDFSSLDQYRSGLVYSSDMMLHSNPIDRDHPEKPVRIWMILRKLQEKGIIKHMKRIEIRQIKEKEVLLVHDKGIWKGVENSALYHPDILKEHVPMLENTSSLYINEHSAYAARLSCGGAVELCDAIASGRIRNGFAVIRPPGHHAEPHKSMGFCFYNNVAVATRCLLQKYPNTIRKVLILDWDVHHGNGTQRAFESDAEVLYISLHRYDEDGSFYPGSSYGNYTSSGTGPGEGKSVNVPWPSKGMGDADYMYAFHHLVMPIAQEFAPDFVIISAGFDAAEGDPIGQNRVSPGGYAQMTHALTSLCQGKVAVVLEGGYNPEVVAESSLAVTEVLLARKTQEPQETVACTLAAQTVQQVCRFHSKYWKSLKVPDIDTDDLDRTSASAPQTVKVTELLAEYRNKVVCEKFDLFGVPLFNTPHVDFDGQVLCSEGILHRYETIIFFIHDMGNLRSERPELNNSLGLEALQLADASSLLIGYAKSRNYGLVDMNIFKEFSATKPMLPGLNKAVAGSTADIHRVSEARSAAAFVWDNVVALAGTSKGVKNIVMVGFGSGCHVVTSLLEQRDTKHVRAVVNVVGYGEMPSLSLHADLARKKFYYNKSKVLAPADHRHLLERGEAAPLKRFGKIQPINHTRAINILSSNVDEIKSFVDKKLRIARAAADTIS</sequence>
<dbReference type="PRINTS" id="PR01270">
    <property type="entry name" value="HDASUPER"/>
</dbReference>
<organism evidence="13 14">
    <name type="scientific">Ustilago hordei</name>
    <name type="common">Barley covered smut fungus</name>
    <dbReference type="NCBI Taxonomy" id="120017"/>
    <lineage>
        <taxon>Eukaryota</taxon>
        <taxon>Fungi</taxon>
        <taxon>Dikarya</taxon>
        <taxon>Basidiomycota</taxon>
        <taxon>Ustilaginomycotina</taxon>
        <taxon>Ustilaginomycetes</taxon>
        <taxon>Ustilaginales</taxon>
        <taxon>Ustilaginaceae</taxon>
        <taxon>Ustilago</taxon>
    </lineage>
</organism>
<evidence type="ECO:0000256" key="9">
    <source>
        <dbReference type="ARBA" id="ARBA00023242"/>
    </source>
</evidence>
<dbReference type="OrthoDB" id="424012at2759"/>
<protein>
    <recommendedName>
        <fullName evidence="3">histone deacetylase</fullName>
        <ecNumber evidence="3">3.5.1.98</ecNumber>
    </recommendedName>
</protein>
<dbReference type="PANTHER" id="PTHR10625:SF5">
    <property type="entry name" value="HISTONE DEACETYLASE"/>
    <property type="match status" value="1"/>
</dbReference>
<dbReference type="Pfam" id="PF09757">
    <property type="entry name" value="Arb2-like"/>
    <property type="match status" value="1"/>
</dbReference>
<feature type="region of interest" description="Disordered" evidence="10">
    <location>
        <begin position="52"/>
        <end position="76"/>
    </location>
</feature>
<evidence type="ECO:0000256" key="1">
    <source>
        <dbReference type="ARBA" id="ARBA00004123"/>
    </source>
</evidence>
<evidence type="ECO:0000313" key="13">
    <source>
        <dbReference type="EMBL" id="CCF52212.1"/>
    </source>
</evidence>
<evidence type="ECO:0000259" key="11">
    <source>
        <dbReference type="Pfam" id="PF00850"/>
    </source>
</evidence>
<keyword evidence="6" id="KW-0156">Chromatin regulator</keyword>
<dbReference type="STRING" id="1128400.I2FZ69"/>
<evidence type="ECO:0000313" key="14">
    <source>
        <dbReference type="Proteomes" id="UP000006174"/>
    </source>
</evidence>
<dbReference type="EMBL" id="CAGI01000172">
    <property type="protein sequence ID" value="CCF52212.1"/>
    <property type="molecule type" value="Genomic_DNA"/>
</dbReference>
<comment type="caution">
    <text evidence="13">The sequence shown here is derived from an EMBL/GenBank/DDBJ whole genome shotgun (WGS) entry which is preliminary data.</text>
</comment>
<dbReference type="OMA" id="CFVSPAC"/>
<reference evidence="13 14" key="1">
    <citation type="journal article" date="2012" name="Plant Cell">
        <title>Genome comparison of barley and maize smut fungi reveals targeted loss of RNA silencing components and species-specific presence of transposable elements.</title>
        <authorList>
            <person name="Laurie J.D."/>
            <person name="Ali S."/>
            <person name="Linning R."/>
            <person name="Mannhaupt G."/>
            <person name="Wong P."/>
            <person name="Gueldener U."/>
            <person name="Muensterkoetter M."/>
            <person name="Moore R."/>
            <person name="Kahmann R."/>
            <person name="Bakkeren G."/>
            <person name="Schirawski J."/>
        </authorList>
    </citation>
    <scope>NUCLEOTIDE SEQUENCE [LARGE SCALE GENOMIC DNA]</scope>
    <source>
        <strain evidence="14">Uh4875-4</strain>
    </source>
</reference>
<evidence type="ECO:0000256" key="10">
    <source>
        <dbReference type="SAM" id="MobiDB-lite"/>
    </source>
</evidence>
<proteinExistence type="inferred from homology"/>
<dbReference type="Gene3D" id="3.40.800.20">
    <property type="entry name" value="Histone deacetylase domain"/>
    <property type="match status" value="1"/>
</dbReference>
<keyword evidence="5" id="KW-0378">Hydrolase</keyword>
<dbReference type="EC" id="3.5.1.98" evidence="3"/>
<evidence type="ECO:0000256" key="6">
    <source>
        <dbReference type="ARBA" id="ARBA00022853"/>
    </source>
</evidence>
<evidence type="ECO:0000256" key="3">
    <source>
        <dbReference type="ARBA" id="ARBA00012111"/>
    </source>
</evidence>
<keyword evidence="9" id="KW-0539">Nucleus</keyword>
<dbReference type="Proteomes" id="UP000006174">
    <property type="component" value="Unassembled WGS sequence"/>
</dbReference>
<gene>
    <name evidence="13" type="ORF">UHOR_03487</name>
</gene>
<dbReference type="SUPFAM" id="SSF52768">
    <property type="entry name" value="Arginase/deacetylase"/>
    <property type="match status" value="1"/>
</dbReference>
<feature type="compositionally biased region" description="Polar residues" evidence="10">
    <location>
        <begin position="52"/>
        <end position="63"/>
    </location>
</feature>
<dbReference type="PANTHER" id="PTHR10625">
    <property type="entry name" value="HISTONE DEACETYLASE HDAC1-RELATED"/>
    <property type="match status" value="1"/>
</dbReference>
<accession>I2FZ69</accession>
<evidence type="ECO:0000256" key="5">
    <source>
        <dbReference type="ARBA" id="ARBA00022801"/>
    </source>
</evidence>
<dbReference type="InterPro" id="IPR023696">
    <property type="entry name" value="Ureohydrolase_dom_sf"/>
</dbReference>
<keyword evidence="4" id="KW-0678">Repressor</keyword>
<feature type="domain" description="Histone deacetylase" evidence="11">
    <location>
        <begin position="109"/>
        <end position="412"/>
    </location>
</feature>
<dbReference type="InterPro" id="IPR037138">
    <property type="entry name" value="His_deacetylse_dom_sf"/>
</dbReference>
<feature type="domain" description="Arb2-like" evidence="12">
    <location>
        <begin position="472"/>
        <end position="732"/>
    </location>
</feature>
<dbReference type="GO" id="GO:0040029">
    <property type="term" value="P:epigenetic regulation of gene expression"/>
    <property type="evidence" value="ECO:0007669"/>
    <property type="project" value="TreeGrafter"/>
</dbReference>
<dbReference type="InterPro" id="IPR019154">
    <property type="entry name" value="Arb2-like_domain"/>
</dbReference>
<comment type="similarity">
    <text evidence="2">Belongs to the histone deacetylase family. HD type 2 subfamily.</text>
</comment>